<organism evidence="3 4">
    <name type="scientific">Propioniciclava flava</name>
    <dbReference type="NCBI Taxonomy" id="2072026"/>
    <lineage>
        <taxon>Bacteria</taxon>
        <taxon>Bacillati</taxon>
        <taxon>Actinomycetota</taxon>
        <taxon>Actinomycetes</taxon>
        <taxon>Propionibacteriales</taxon>
        <taxon>Propionibacteriaceae</taxon>
        <taxon>Propioniciclava</taxon>
    </lineage>
</organism>
<evidence type="ECO:0000256" key="1">
    <source>
        <dbReference type="SAM" id="Coils"/>
    </source>
</evidence>
<feature type="compositionally biased region" description="Acidic residues" evidence="2">
    <location>
        <begin position="324"/>
        <end position="333"/>
    </location>
</feature>
<dbReference type="OrthoDB" id="3733464at2"/>
<dbReference type="Pfam" id="PF09754">
    <property type="entry name" value="PAC2"/>
    <property type="match status" value="1"/>
</dbReference>
<proteinExistence type="predicted"/>
<dbReference type="Gene3D" id="3.40.50.10900">
    <property type="entry name" value="PAC-like subunit"/>
    <property type="match status" value="1"/>
</dbReference>
<feature type="coiled-coil region" evidence="1">
    <location>
        <begin position="241"/>
        <end position="268"/>
    </location>
</feature>
<keyword evidence="1" id="KW-0175">Coiled coil</keyword>
<dbReference type="SUPFAM" id="SSF159659">
    <property type="entry name" value="Cgl1923-like"/>
    <property type="match status" value="1"/>
</dbReference>
<evidence type="ECO:0000313" key="4">
    <source>
        <dbReference type="Proteomes" id="UP000290624"/>
    </source>
</evidence>
<evidence type="ECO:0000313" key="3">
    <source>
        <dbReference type="EMBL" id="RXW33440.1"/>
    </source>
</evidence>
<feature type="region of interest" description="Disordered" evidence="2">
    <location>
        <begin position="288"/>
        <end position="333"/>
    </location>
</feature>
<protein>
    <submittedName>
        <fullName evidence="3">PAC2 family protein</fullName>
    </submittedName>
</protein>
<accession>A0A4Q2EIM9</accession>
<dbReference type="Gene3D" id="1.10.287.100">
    <property type="match status" value="1"/>
</dbReference>
<gene>
    <name evidence="3" type="ORF">C1706_01375</name>
</gene>
<dbReference type="PIRSF" id="PIRSF028754">
    <property type="entry name" value="UCP028754"/>
    <property type="match status" value="1"/>
</dbReference>
<dbReference type="InterPro" id="IPR008492">
    <property type="entry name" value="Rv2714-like"/>
</dbReference>
<name>A0A4Q2EIM9_9ACTN</name>
<comment type="caution">
    <text evidence="3">The sequence shown here is derived from an EMBL/GenBank/DDBJ whole genome shotgun (WGS) entry which is preliminary data.</text>
</comment>
<dbReference type="AlphaFoldDB" id="A0A4Q2EIM9"/>
<keyword evidence="4" id="KW-1185">Reference proteome</keyword>
<dbReference type="InterPro" id="IPR019151">
    <property type="entry name" value="Proteasome_assmbl_chaperone_2"/>
</dbReference>
<reference evidence="3 4" key="1">
    <citation type="submission" date="2018-01" db="EMBL/GenBank/DDBJ databases">
        <title>Lactibacter flavus gen. nov., sp. nov., a novel bacterium of the family Propionibacteriaceae isolated from raw milk and dairy products.</title>
        <authorList>
            <person name="Wenning M."/>
            <person name="Breitenwieser F."/>
            <person name="Huptas C."/>
            <person name="von Neubeck M."/>
            <person name="Busse H.-J."/>
            <person name="Scherer S."/>
        </authorList>
    </citation>
    <scope>NUCLEOTIDE SEQUENCE [LARGE SCALE GENOMIC DNA]</scope>
    <source>
        <strain evidence="3 4">VG341</strain>
    </source>
</reference>
<evidence type="ECO:0000256" key="2">
    <source>
        <dbReference type="SAM" id="MobiDB-lite"/>
    </source>
</evidence>
<dbReference type="Proteomes" id="UP000290624">
    <property type="component" value="Unassembled WGS sequence"/>
</dbReference>
<dbReference type="EMBL" id="PPCV01000001">
    <property type="protein sequence ID" value="RXW33440.1"/>
    <property type="molecule type" value="Genomic_DNA"/>
</dbReference>
<dbReference type="InterPro" id="IPR038389">
    <property type="entry name" value="PSMG2_sf"/>
</dbReference>
<sequence>MLDPVSLFTWEPHVDQRRIHADTLVVTIGSFLDAGHAQRLMDAQLLDHLPNHVLGRFDADQLIDYAGRRPEIVFDRDHFVDYAKPELALHLVTDKDGRDFLLLNGPEPSFQWERVAASVTYVIEQLGVKNTILTQSFPAPTPHTRPVAVTQYASDPGVIAEQDAMLGTFTLRSSFPALLTMRLGESDHRVTGLLAHVPHYIADADYPEAAGRLLSALRETAHLALPTEGFDVAAAAVRAQIDQQVQASEELTEMVSTLEANYERFMAERNLRSAQTASLPSAEEIGAQFEDFLAGLGDDGEATAEQPGEGPDPVPHPDATPGSEESDAGPDQA</sequence>